<dbReference type="AlphaFoldDB" id="A0A9J7BS01"/>
<evidence type="ECO:0000313" key="3">
    <source>
        <dbReference type="Proteomes" id="UP001059380"/>
    </source>
</evidence>
<protein>
    <submittedName>
        <fullName evidence="2">Uncharacterized protein</fullName>
    </submittedName>
</protein>
<keyword evidence="1" id="KW-1133">Transmembrane helix</keyword>
<dbReference type="RefSeq" id="WP_260795226.1">
    <property type="nucleotide sequence ID" value="NZ_CP093313.1"/>
</dbReference>
<feature type="transmembrane region" description="Helical" evidence="1">
    <location>
        <begin position="7"/>
        <end position="26"/>
    </location>
</feature>
<sequence>MKTWKKILIPTVITLLIGGIYLAFVFHQRSQQGVQHNQPEQQLTADQIAVDRQEFPQHFNDVKDLEGKPVWMRNGYSMPYYPYASGKVEWMKPAGLIPPAQRLDIKKAIKAVAPASVRNNISHGSQQALVVFTLPNEKTQYATPVGVLEGQEEQYFDDLLFFYDDPHTIYAHWPKDVWAAIDAHQVKPGFSELQTRMAIGSKAQYDGQTEGERTADYDVNGKHIKVTFSHDKATKIEGQ</sequence>
<keyword evidence="1" id="KW-0472">Membrane</keyword>
<keyword evidence="3" id="KW-1185">Reference proteome</keyword>
<keyword evidence="1" id="KW-0812">Transmembrane</keyword>
<evidence type="ECO:0000313" key="2">
    <source>
        <dbReference type="EMBL" id="UWZ85643.1"/>
    </source>
</evidence>
<dbReference type="Proteomes" id="UP001059380">
    <property type="component" value="Chromosome"/>
</dbReference>
<organism evidence="2 3">
    <name type="scientific">Occallatibacter riparius</name>
    <dbReference type="NCBI Taxonomy" id="1002689"/>
    <lineage>
        <taxon>Bacteria</taxon>
        <taxon>Pseudomonadati</taxon>
        <taxon>Acidobacteriota</taxon>
        <taxon>Terriglobia</taxon>
        <taxon>Terriglobales</taxon>
        <taxon>Acidobacteriaceae</taxon>
        <taxon>Occallatibacter</taxon>
    </lineage>
</organism>
<evidence type="ECO:0000256" key="1">
    <source>
        <dbReference type="SAM" id="Phobius"/>
    </source>
</evidence>
<gene>
    <name evidence="2" type="ORF">MOP44_06785</name>
</gene>
<proteinExistence type="predicted"/>
<reference evidence="2" key="1">
    <citation type="submission" date="2021-04" db="EMBL/GenBank/DDBJ databases">
        <title>Phylogenetic analysis of Acidobacteriaceae.</title>
        <authorList>
            <person name="Qiu L."/>
            <person name="Zhang Q."/>
        </authorList>
    </citation>
    <scope>NUCLEOTIDE SEQUENCE</scope>
    <source>
        <strain evidence="2">DSM 25168</strain>
    </source>
</reference>
<dbReference type="EMBL" id="CP093313">
    <property type="protein sequence ID" value="UWZ85643.1"/>
    <property type="molecule type" value="Genomic_DNA"/>
</dbReference>
<dbReference type="KEGG" id="orp:MOP44_06785"/>
<accession>A0A9J7BS01</accession>
<name>A0A9J7BS01_9BACT</name>